<sequence>MLYGRTTELAAITKLIAEAREHRRSGALVILGEAGIGKSALLEHVADMSADMRDGTPENTPAGVRAETRDGMRVLRATGVQAESTLAFAGLHQLLWPVRDRLDRLPPSQAGALHEAFGSGAARGHDLFLIGLAVLTLLADLAEDGPVLCLIDDAHWLDRATAETLPFVARRLAAEGVVVIFAARDDEAFPASGLPEITLSRLGPEDARMLIDERGGRSLPPAVRDRIIAESAGNPLALIEFGAAQREEPRTLGRLPVTDRVLASFQGRIGRLSERARLMLLILAAEARGHLPSVLGAAAVMGVGLEDLGEAERAGLVRISGRVTDTAAVFRHPLILAAAYQGAPLARRVAVHEALAAAATDPDCRARHRAAAATAPDESVAAELEGAALRARAKCGLAEAARLYELSAELTPAPAARSRRLGDAAELALRAGDMRRAAELAGRATALSRDPAERARLALVNATVEFEQGDPLAAARLLLDHADQAGRESPDGAQAMARTAATYAWFAGDAPSVQAASVLSPADPLVQGLARLVDDDYAAGLPLLAELMARDDTDWMHRVHAAVILGADDVAQELAAAEAARCRRLGLAGRLPRVLHQLAQAQLLNGLRRDAEATAAEGIAIAADTGQHRRIGRINTTLSRISAMEGDEARLRELTENRPDAGGVPADCGLSLLDLGLGRYRPSLERLERAWLGPGRHTTVLMTSAPDQVEAAVRLGEPERAARPLARFREWARAGGRPWARAVALRCQALVEDDGDLYARAVQLHEQGGRPFERARTELLYGEWLRRARRRSEARIPLHSALRAFERLGATSWTERVRAELKATGESVTPAGTAAADLLDRLTPQELQVVRLAVEGHSSREIAAQLFLSPRTVEYHLYKAYPKLGVSSRRELALLRPRLVPA</sequence>
<dbReference type="GO" id="GO:0003677">
    <property type="term" value="F:DNA binding"/>
    <property type="evidence" value="ECO:0007669"/>
    <property type="project" value="InterPro"/>
</dbReference>
<dbReference type="SUPFAM" id="SSF52540">
    <property type="entry name" value="P-loop containing nucleoside triphosphate hydrolases"/>
    <property type="match status" value="1"/>
</dbReference>
<accession>A0A8J3W3T1</accession>
<dbReference type="PANTHER" id="PTHR16305:SF35">
    <property type="entry name" value="TRANSCRIPTIONAL ACTIVATOR DOMAIN"/>
    <property type="match status" value="1"/>
</dbReference>
<evidence type="ECO:0000256" key="2">
    <source>
        <dbReference type="ARBA" id="ARBA00022840"/>
    </source>
</evidence>
<dbReference type="Pfam" id="PF13191">
    <property type="entry name" value="AAA_16"/>
    <property type="match status" value="1"/>
</dbReference>
<evidence type="ECO:0000313" key="4">
    <source>
        <dbReference type="EMBL" id="GIH75107.1"/>
    </source>
</evidence>
<dbReference type="Proteomes" id="UP000616724">
    <property type="component" value="Unassembled WGS sequence"/>
</dbReference>
<dbReference type="InterPro" id="IPR041664">
    <property type="entry name" value="AAA_16"/>
</dbReference>
<dbReference type="GO" id="GO:0005737">
    <property type="term" value="C:cytoplasm"/>
    <property type="evidence" value="ECO:0007669"/>
    <property type="project" value="TreeGrafter"/>
</dbReference>
<dbReference type="InterPro" id="IPR016032">
    <property type="entry name" value="Sig_transdc_resp-reg_C-effctor"/>
</dbReference>
<reference evidence="4 5" key="1">
    <citation type="submission" date="2021-01" db="EMBL/GenBank/DDBJ databases">
        <title>Whole genome shotgun sequence of Planobispora longispora NBRC 13918.</title>
        <authorList>
            <person name="Komaki H."/>
            <person name="Tamura T."/>
        </authorList>
    </citation>
    <scope>NUCLEOTIDE SEQUENCE [LARGE SCALE GENOMIC DNA]</scope>
    <source>
        <strain evidence="4 5">NBRC 13918</strain>
    </source>
</reference>
<dbReference type="CDD" id="cd06170">
    <property type="entry name" value="LuxR_C_like"/>
    <property type="match status" value="1"/>
</dbReference>
<dbReference type="Gene3D" id="3.40.50.300">
    <property type="entry name" value="P-loop containing nucleotide triphosphate hydrolases"/>
    <property type="match status" value="1"/>
</dbReference>
<dbReference type="InterPro" id="IPR000792">
    <property type="entry name" value="Tscrpt_reg_LuxR_C"/>
</dbReference>
<dbReference type="GO" id="GO:0004016">
    <property type="term" value="F:adenylate cyclase activity"/>
    <property type="evidence" value="ECO:0007669"/>
    <property type="project" value="TreeGrafter"/>
</dbReference>
<dbReference type="PANTHER" id="PTHR16305">
    <property type="entry name" value="TESTICULAR SOLUBLE ADENYLYL CYCLASE"/>
    <property type="match status" value="1"/>
</dbReference>
<evidence type="ECO:0000313" key="5">
    <source>
        <dbReference type="Proteomes" id="UP000616724"/>
    </source>
</evidence>
<keyword evidence="5" id="KW-1185">Reference proteome</keyword>
<keyword evidence="1" id="KW-0547">Nucleotide-binding</keyword>
<gene>
    <name evidence="4" type="ORF">Plo01_15360</name>
</gene>
<keyword evidence="2" id="KW-0067">ATP-binding</keyword>
<dbReference type="PROSITE" id="PS50043">
    <property type="entry name" value="HTH_LUXR_2"/>
    <property type="match status" value="1"/>
</dbReference>
<name>A0A8J3W3T1_9ACTN</name>
<dbReference type="RefSeq" id="WP_203889813.1">
    <property type="nucleotide sequence ID" value="NZ_BOOH01000014.1"/>
</dbReference>
<organism evidence="4 5">
    <name type="scientific">Planobispora longispora</name>
    <dbReference type="NCBI Taxonomy" id="28887"/>
    <lineage>
        <taxon>Bacteria</taxon>
        <taxon>Bacillati</taxon>
        <taxon>Actinomycetota</taxon>
        <taxon>Actinomycetes</taxon>
        <taxon>Streptosporangiales</taxon>
        <taxon>Streptosporangiaceae</taxon>
        <taxon>Planobispora</taxon>
    </lineage>
</organism>
<proteinExistence type="predicted"/>
<evidence type="ECO:0000256" key="1">
    <source>
        <dbReference type="ARBA" id="ARBA00022741"/>
    </source>
</evidence>
<dbReference type="Gene3D" id="1.10.10.10">
    <property type="entry name" value="Winged helix-like DNA-binding domain superfamily/Winged helix DNA-binding domain"/>
    <property type="match status" value="1"/>
</dbReference>
<comment type="caution">
    <text evidence="4">The sequence shown here is derived from an EMBL/GenBank/DDBJ whole genome shotgun (WGS) entry which is preliminary data.</text>
</comment>
<dbReference type="PRINTS" id="PR00038">
    <property type="entry name" value="HTHLUXR"/>
</dbReference>
<dbReference type="Pfam" id="PF00196">
    <property type="entry name" value="GerE"/>
    <property type="match status" value="1"/>
</dbReference>
<dbReference type="EMBL" id="BOOH01000014">
    <property type="protein sequence ID" value="GIH75107.1"/>
    <property type="molecule type" value="Genomic_DNA"/>
</dbReference>
<dbReference type="GO" id="GO:0005524">
    <property type="term" value="F:ATP binding"/>
    <property type="evidence" value="ECO:0007669"/>
    <property type="project" value="UniProtKB-KW"/>
</dbReference>
<protein>
    <submittedName>
        <fullName evidence="4">Transcriptional regulator</fullName>
    </submittedName>
</protein>
<dbReference type="AlphaFoldDB" id="A0A8J3W3T1"/>
<dbReference type="InterPro" id="IPR036388">
    <property type="entry name" value="WH-like_DNA-bd_sf"/>
</dbReference>
<dbReference type="SMART" id="SM00421">
    <property type="entry name" value="HTH_LUXR"/>
    <property type="match status" value="1"/>
</dbReference>
<dbReference type="SUPFAM" id="SSF46894">
    <property type="entry name" value="C-terminal effector domain of the bipartite response regulators"/>
    <property type="match status" value="1"/>
</dbReference>
<dbReference type="GO" id="GO:0006355">
    <property type="term" value="P:regulation of DNA-templated transcription"/>
    <property type="evidence" value="ECO:0007669"/>
    <property type="project" value="InterPro"/>
</dbReference>
<feature type="domain" description="HTH luxR-type" evidence="3">
    <location>
        <begin position="835"/>
        <end position="900"/>
    </location>
</feature>
<dbReference type="InterPro" id="IPR027417">
    <property type="entry name" value="P-loop_NTPase"/>
</dbReference>
<evidence type="ECO:0000259" key="3">
    <source>
        <dbReference type="PROSITE" id="PS50043"/>
    </source>
</evidence>